<keyword evidence="2" id="KW-1185">Reference proteome</keyword>
<evidence type="ECO:0008006" key="3">
    <source>
        <dbReference type="Google" id="ProtNLM"/>
    </source>
</evidence>
<dbReference type="EMBL" id="BONR01000006">
    <property type="protein sequence ID" value="GIG55475.1"/>
    <property type="molecule type" value="Genomic_DNA"/>
</dbReference>
<name>A0A919Q815_9MICO</name>
<comment type="caution">
    <text evidence="1">The sequence shown here is derived from an EMBL/GenBank/DDBJ whole genome shotgun (WGS) entry which is preliminary data.</text>
</comment>
<evidence type="ECO:0000313" key="2">
    <source>
        <dbReference type="Proteomes" id="UP000652354"/>
    </source>
</evidence>
<sequence>MEPLILAALASAAVAAVAVRARRRSSRPDRASRRSHSRASYPGDFDGRVDVAYSPRLDGRPDPGEVVWTWVPYEEDHSRGKDRPVLLIGRDGRWLLALQLTSKDHDLDAAQEGRWGRRWMDIGTGAWDSRRRPSEVRLDRIVRVDPSAVRREGAVLDRRRFDAVARSLSELHHW</sequence>
<gene>
    <name evidence="1" type="ORF">Dac01nite_22270</name>
</gene>
<organism evidence="1 2">
    <name type="scientific">Demequina activiva</name>
    <dbReference type="NCBI Taxonomy" id="1582364"/>
    <lineage>
        <taxon>Bacteria</taxon>
        <taxon>Bacillati</taxon>
        <taxon>Actinomycetota</taxon>
        <taxon>Actinomycetes</taxon>
        <taxon>Micrococcales</taxon>
        <taxon>Demequinaceae</taxon>
        <taxon>Demequina</taxon>
    </lineage>
</organism>
<dbReference type="Proteomes" id="UP000652354">
    <property type="component" value="Unassembled WGS sequence"/>
</dbReference>
<accession>A0A919Q815</accession>
<dbReference type="Pfam" id="PF02452">
    <property type="entry name" value="PemK_toxin"/>
    <property type="match status" value="1"/>
</dbReference>
<dbReference type="SUPFAM" id="SSF50118">
    <property type="entry name" value="Cell growth inhibitor/plasmid maintenance toxic component"/>
    <property type="match status" value="1"/>
</dbReference>
<evidence type="ECO:0000313" key="1">
    <source>
        <dbReference type="EMBL" id="GIG55475.1"/>
    </source>
</evidence>
<proteinExistence type="predicted"/>
<dbReference type="AlphaFoldDB" id="A0A919Q815"/>
<protein>
    <recommendedName>
        <fullName evidence="3">PemK-like, MazF-like toxin of type II toxin-antitoxin system</fullName>
    </recommendedName>
</protein>
<dbReference type="InterPro" id="IPR003477">
    <property type="entry name" value="PemK-like"/>
</dbReference>
<dbReference type="GO" id="GO:0003677">
    <property type="term" value="F:DNA binding"/>
    <property type="evidence" value="ECO:0007669"/>
    <property type="project" value="InterPro"/>
</dbReference>
<reference evidence="1" key="1">
    <citation type="submission" date="2021-01" db="EMBL/GenBank/DDBJ databases">
        <title>Whole genome shotgun sequence of Demequina activiva NBRC 110675.</title>
        <authorList>
            <person name="Komaki H."/>
            <person name="Tamura T."/>
        </authorList>
    </citation>
    <scope>NUCLEOTIDE SEQUENCE</scope>
    <source>
        <strain evidence="1">NBRC 110675</strain>
    </source>
</reference>